<feature type="chain" id="PRO_5015768194" description="Peptidase A2 domain-containing protein" evidence="1">
    <location>
        <begin position="23"/>
        <end position="391"/>
    </location>
</feature>
<dbReference type="SUPFAM" id="SSF50630">
    <property type="entry name" value="Acid proteases"/>
    <property type="match status" value="1"/>
</dbReference>
<dbReference type="SUPFAM" id="SSF50156">
    <property type="entry name" value="PDZ domain-like"/>
    <property type="match status" value="1"/>
</dbReference>
<dbReference type="InterPro" id="IPR021109">
    <property type="entry name" value="Peptidase_aspartic_dom_sf"/>
</dbReference>
<accession>A0A2T4N522</accession>
<organism evidence="2 3">
    <name type="scientific">Aeromonas veronii</name>
    <dbReference type="NCBI Taxonomy" id="654"/>
    <lineage>
        <taxon>Bacteria</taxon>
        <taxon>Pseudomonadati</taxon>
        <taxon>Pseudomonadota</taxon>
        <taxon>Gammaproteobacteria</taxon>
        <taxon>Aeromonadales</taxon>
        <taxon>Aeromonadaceae</taxon>
        <taxon>Aeromonas</taxon>
    </lineage>
</organism>
<dbReference type="PROSITE" id="PS51257">
    <property type="entry name" value="PROKAR_LIPOPROTEIN"/>
    <property type="match status" value="1"/>
</dbReference>
<comment type="caution">
    <text evidence="2">The sequence shown here is derived from an EMBL/GenBank/DDBJ whole genome shotgun (WGS) entry which is preliminary data.</text>
</comment>
<dbReference type="Proteomes" id="UP000241986">
    <property type="component" value="Unassembled WGS sequence"/>
</dbReference>
<dbReference type="Gene3D" id="2.40.70.10">
    <property type="entry name" value="Acid Proteases"/>
    <property type="match status" value="2"/>
</dbReference>
<dbReference type="Pfam" id="PF13650">
    <property type="entry name" value="Asp_protease_2"/>
    <property type="match status" value="1"/>
</dbReference>
<dbReference type="PROSITE" id="PS00141">
    <property type="entry name" value="ASP_PROTEASE"/>
    <property type="match status" value="1"/>
</dbReference>
<dbReference type="GO" id="GO:0004190">
    <property type="term" value="F:aspartic-type endopeptidase activity"/>
    <property type="evidence" value="ECO:0007669"/>
    <property type="project" value="InterPro"/>
</dbReference>
<name>A0A2T4N522_AERVE</name>
<feature type="signal peptide" evidence="1">
    <location>
        <begin position="1"/>
        <end position="22"/>
    </location>
</feature>
<dbReference type="EMBL" id="PZKL01000015">
    <property type="protein sequence ID" value="PTH81945.1"/>
    <property type="molecule type" value="Genomic_DNA"/>
</dbReference>
<keyword evidence="1" id="KW-0732">Signal</keyword>
<dbReference type="RefSeq" id="WP_107682708.1">
    <property type="nucleotide sequence ID" value="NZ_CAWQUB010000001.1"/>
</dbReference>
<dbReference type="InterPro" id="IPR036034">
    <property type="entry name" value="PDZ_sf"/>
</dbReference>
<dbReference type="CDD" id="cd05483">
    <property type="entry name" value="retropepsin_like_bacteria"/>
    <property type="match status" value="1"/>
</dbReference>
<dbReference type="GO" id="GO:0006508">
    <property type="term" value="P:proteolysis"/>
    <property type="evidence" value="ECO:0007669"/>
    <property type="project" value="InterPro"/>
</dbReference>
<sequence length="391" mass="43220">MKSQFKVALAMLALFVVQGCTAPDSSTKRNAPGPVLTVHYESAPLIPVTIAGEQYQFLLDTGASITFIDRRLASRFKALTLSELPRAYQADFASVSSVSSQLGSEQLGFVEPQPFSLGSVTIDDSDLWATIDFDLFSQSLGSRIDGILGIDTIRRFNWVFDSDKHQLTASLTAPSAATFERCIGYEDSYNRSPAVYLTHGESSVRMYLDTGADQSYADHAFIDFMASQKAISGEDAMPRKGVDASGMVEGRDHILTGLHFDERQLGELRVSENSNEQYGLGLDFVNRFNRFAIMPGRMMLCYDADSLARKVPPILRNIGVRFDGEHLQVYYSDERDLAPYGLANGDILEQINGVAYRPLEIDKVRELLSTSKPGSLKLRIVREGKPLDIAI</sequence>
<dbReference type="InterPro" id="IPR001969">
    <property type="entry name" value="Aspartic_peptidase_AS"/>
</dbReference>
<evidence type="ECO:0008006" key="4">
    <source>
        <dbReference type="Google" id="ProtNLM"/>
    </source>
</evidence>
<evidence type="ECO:0000313" key="3">
    <source>
        <dbReference type="Proteomes" id="UP000241986"/>
    </source>
</evidence>
<reference evidence="2 3" key="1">
    <citation type="submission" date="2018-03" db="EMBL/GenBank/DDBJ databases">
        <title>Aeromonas veronii whole genome sequencing and analysis.</title>
        <authorList>
            <person name="Xie H."/>
            <person name="Liu T."/>
            <person name="Wang K."/>
        </authorList>
    </citation>
    <scope>NUCLEOTIDE SEQUENCE [LARGE SCALE GENOMIC DNA]</scope>
    <source>
        <strain evidence="2 3">XH.VA.1</strain>
    </source>
</reference>
<proteinExistence type="predicted"/>
<evidence type="ECO:0000313" key="2">
    <source>
        <dbReference type="EMBL" id="PTH81945.1"/>
    </source>
</evidence>
<dbReference type="AlphaFoldDB" id="A0A2T4N522"/>
<protein>
    <recommendedName>
        <fullName evidence="4">Peptidase A2 domain-containing protein</fullName>
    </recommendedName>
</protein>
<dbReference type="InterPro" id="IPR034122">
    <property type="entry name" value="Retropepsin-like_bacterial"/>
</dbReference>
<gene>
    <name evidence="2" type="ORF">DAA48_05085</name>
</gene>
<evidence type="ECO:0000256" key="1">
    <source>
        <dbReference type="SAM" id="SignalP"/>
    </source>
</evidence>